<evidence type="ECO:0000313" key="2">
    <source>
        <dbReference type="EMBL" id="QCC48083.1"/>
    </source>
</evidence>
<reference evidence="2 5" key="2">
    <citation type="journal article" date="2019" name="Nat. Commun.">
        <title>A new type of DNA phosphorothioation-based antiviral system in archaea.</title>
        <authorList>
            <person name="Xiong L."/>
            <person name="Liu S."/>
            <person name="Chen S."/>
            <person name="Xiao Y."/>
            <person name="Zhu B."/>
            <person name="Gao Y."/>
            <person name="Zhang Y."/>
            <person name="Chen B."/>
            <person name="Luo J."/>
            <person name="Deng Z."/>
            <person name="Chen X."/>
            <person name="Wang L."/>
            <person name="Chen S."/>
        </authorList>
    </citation>
    <scope>NUCLEOTIDE SEQUENCE [LARGE SCALE GENOMIC DNA]</scope>
    <source>
        <strain evidence="2 5">CGMCC 1.10331</strain>
    </source>
</reference>
<feature type="region of interest" description="Disordered" evidence="1">
    <location>
        <begin position="50"/>
        <end position="111"/>
    </location>
</feature>
<keyword evidence="4" id="KW-1185">Reference proteome</keyword>
<accession>A0A1H5ZKA8</accession>
<dbReference type="AlphaFoldDB" id="A0A1H5ZKA8"/>
<feature type="compositionally biased region" description="Basic and acidic residues" evidence="1">
    <location>
        <begin position="50"/>
        <end position="63"/>
    </location>
</feature>
<sequence>MRSSFAEDGTALEHLFLIELGIPLPGVSDQGDLTAFQRMSLYEAARVRSEKEREQVEKEREAAPDVGGRPNAGALARGGGTVTEHRHFTNASEKTGKSPEQLIEEHKERNG</sequence>
<proteinExistence type="predicted"/>
<protein>
    <submittedName>
        <fullName evidence="3">Uncharacterized protein</fullName>
    </submittedName>
</protein>
<evidence type="ECO:0000313" key="3">
    <source>
        <dbReference type="EMBL" id="SEG36087.1"/>
    </source>
</evidence>
<gene>
    <name evidence="2" type="ORF">DV707_10665</name>
    <name evidence="3" type="ORF">SAMN04488133_2012</name>
</gene>
<evidence type="ECO:0000313" key="5">
    <source>
        <dbReference type="Proteomes" id="UP000296733"/>
    </source>
</evidence>
<reference evidence="3 4" key="1">
    <citation type="submission" date="2016-10" db="EMBL/GenBank/DDBJ databases">
        <authorList>
            <person name="de Groot N.N."/>
        </authorList>
    </citation>
    <scope>NUCLEOTIDE SEQUENCE [LARGE SCALE GENOMIC DNA]</scope>
    <source>
        <strain evidence="3 4">CGMCC 1.10331</strain>
    </source>
</reference>
<dbReference type="EMBL" id="CP031311">
    <property type="protein sequence ID" value="QCC48083.1"/>
    <property type="molecule type" value="Genomic_DNA"/>
</dbReference>
<dbReference type="Proteomes" id="UP000296733">
    <property type="component" value="Chromosome"/>
</dbReference>
<evidence type="ECO:0000313" key="4">
    <source>
        <dbReference type="Proteomes" id="UP000236740"/>
    </source>
</evidence>
<name>A0A1H5ZKA8_9EURY</name>
<evidence type="ECO:0000256" key="1">
    <source>
        <dbReference type="SAM" id="MobiDB-lite"/>
    </source>
</evidence>
<dbReference type="KEGG" id="hlm:DV707_10665"/>
<dbReference type="Proteomes" id="UP000236740">
    <property type="component" value="Unassembled WGS sequence"/>
</dbReference>
<organism evidence="3 4">
    <name type="scientific">Halobellus limi</name>
    <dbReference type="NCBI Taxonomy" id="699433"/>
    <lineage>
        <taxon>Archaea</taxon>
        <taxon>Methanobacteriati</taxon>
        <taxon>Methanobacteriota</taxon>
        <taxon>Stenosarchaea group</taxon>
        <taxon>Halobacteria</taxon>
        <taxon>Halobacteriales</taxon>
        <taxon>Haloferacaceae</taxon>
        <taxon>Halobellus</taxon>
    </lineage>
</organism>
<dbReference type="EMBL" id="FNVN01000002">
    <property type="protein sequence ID" value="SEG36087.1"/>
    <property type="molecule type" value="Genomic_DNA"/>
</dbReference>